<dbReference type="HOGENOM" id="CLU_032616_0_1_9"/>
<evidence type="ECO:0000256" key="9">
    <source>
        <dbReference type="ARBA" id="ARBA00049563"/>
    </source>
</evidence>
<dbReference type="Proteomes" id="UP000017805">
    <property type="component" value="Chromosome"/>
</dbReference>
<keyword evidence="5 10" id="KW-0819">tRNA processing</keyword>
<comment type="caution">
    <text evidence="10">Lacks conserved residue(s) required for the propagation of feature annotation.</text>
</comment>
<evidence type="ECO:0000256" key="2">
    <source>
        <dbReference type="ARBA" id="ARBA00003213"/>
    </source>
</evidence>
<evidence type="ECO:0000256" key="6">
    <source>
        <dbReference type="ARBA" id="ARBA00022741"/>
    </source>
</evidence>
<protein>
    <recommendedName>
        <fullName evidence="10">tRNA dimethylallyltransferase</fullName>
        <ecNumber evidence="10">2.5.1.75</ecNumber>
    </recommendedName>
    <alternativeName>
        <fullName evidence="10">Dimethylallyl diphosphate:tRNA dimethylallyltransferase</fullName>
        <shortName evidence="10">DMAPP:tRNA dimethylallyltransferase</shortName>
        <shortName evidence="10">DMATase</shortName>
    </alternativeName>
    <alternativeName>
        <fullName evidence="10">Isopentenyl-diphosphate:tRNA isopentenyltransferase</fullName>
        <shortName evidence="10">IPP transferase</shortName>
        <shortName evidence="10">IPPT</shortName>
        <shortName evidence="10">IPTase</shortName>
    </alternativeName>
</protein>
<proteinExistence type="inferred from homology"/>
<dbReference type="PANTHER" id="PTHR11088:SF60">
    <property type="entry name" value="TRNA DIMETHYLALLYLTRANSFERASE"/>
    <property type="match status" value="1"/>
</dbReference>
<evidence type="ECO:0000256" key="5">
    <source>
        <dbReference type="ARBA" id="ARBA00022694"/>
    </source>
</evidence>
<comment type="function">
    <text evidence="2 10 12">Catalyzes the transfer of a dimethylallyl group onto the adenine at position 37 in tRNAs that read codons beginning with uridine, leading to the formation of N6-(dimethylallyl)adenosine (i(6)A).</text>
</comment>
<feature type="binding site" evidence="10">
    <location>
        <begin position="27"/>
        <end position="32"/>
    </location>
    <ligand>
        <name>substrate</name>
    </ligand>
</feature>
<comment type="catalytic activity">
    <reaction evidence="9 10 11">
        <text>adenosine(37) in tRNA + dimethylallyl diphosphate = N(6)-dimethylallyladenosine(37) in tRNA + diphosphate</text>
        <dbReference type="Rhea" id="RHEA:26482"/>
        <dbReference type="Rhea" id="RHEA-COMP:10162"/>
        <dbReference type="Rhea" id="RHEA-COMP:10375"/>
        <dbReference type="ChEBI" id="CHEBI:33019"/>
        <dbReference type="ChEBI" id="CHEBI:57623"/>
        <dbReference type="ChEBI" id="CHEBI:74411"/>
        <dbReference type="ChEBI" id="CHEBI:74415"/>
        <dbReference type="EC" id="2.5.1.75"/>
    </reaction>
</comment>
<gene>
    <name evidence="10" type="primary">miaA</name>
    <name evidence="14" type="ORF">N288_10240</name>
</gene>
<keyword evidence="6 10" id="KW-0547">Nucleotide-binding</keyword>
<dbReference type="Gene3D" id="1.10.20.140">
    <property type="match status" value="1"/>
</dbReference>
<keyword evidence="15" id="KW-1185">Reference proteome</keyword>
<evidence type="ECO:0000256" key="3">
    <source>
        <dbReference type="ARBA" id="ARBA00005842"/>
    </source>
</evidence>
<dbReference type="GO" id="GO:0006400">
    <property type="term" value="P:tRNA modification"/>
    <property type="evidence" value="ECO:0007669"/>
    <property type="project" value="TreeGrafter"/>
</dbReference>
<comment type="similarity">
    <text evidence="3 10 13">Belongs to the IPP transferase family.</text>
</comment>
<dbReference type="RefSeq" id="WP_022543739.1">
    <property type="nucleotide sequence ID" value="NC_022524.1"/>
</dbReference>
<accession>U5L7Z9</accession>
<dbReference type="InterPro" id="IPR027417">
    <property type="entry name" value="P-loop_NTPase"/>
</dbReference>
<dbReference type="GO" id="GO:0052381">
    <property type="term" value="F:tRNA dimethylallyltransferase activity"/>
    <property type="evidence" value="ECO:0007669"/>
    <property type="project" value="UniProtKB-UniRule"/>
</dbReference>
<name>U5L7Z9_9BACI</name>
<evidence type="ECO:0000256" key="4">
    <source>
        <dbReference type="ARBA" id="ARBA00022679"/>
    </source>
</evidence>
<dbReference type="InterPro" id="IPR018022">
    <property type="entry name" value="IPT"/>
</dbReference>
<dbReference type="HAMAP" id="MF_00185">
    <property type="entry name" value="IPP_trans"/>
    <property type="match status" value="1"/>
</dbReference>
<dbReference type="AlphaFoldDB" id="U5L7Z9"/>
<dbReference type="NCBIfam" id="TIGR00174">
    <property type="entry name" value="miaA"/>
    <property type="match status" value="1"/>
</dbReference>
<dbReference type="EC" id="2.5.1.75" evidence="10"/>
<comment type="cofactor">
    <cofactor evidence="1 10">
        <name>Mg(2+)</name>
        <dbReference type="ChEBI" id="CHEBI:18420"/>
    </cofactor>
</comment>
<feature type="region of interest" description="Interaction with substrate tRNA" evidence="10">
    <location>
        <begin position="50"/>
        <end position="53"/>
    </location>
</feature>
<evidence type="ECO:0000256" key="8">
    <source>
        <dbReference type="ARBA" id="ARBA00022842"/>
    </source>
</evidence>
<dbReference type="PANTHER" id="PTHR11088">
    <property type="entry name" value="TRNA DIMETHYLALLYLTRANSFERASE"/>
    <property type="match status" value="1"/>
</dbReference>
<dbReference type="FunFam" id="1.10.20.140:FF:000001">
    <property type="entry name" value="tRNA dimethylallyltransferase"/>
    <property type="match status" value="1"/>
</dbReference>
<dbReference type="PATRIC" id="fig|1367477.3.peg.1988"/>
<feature type="site" description="Interaction with substrate tRNA" evidence="10">
    <location>
        <position position="116"/>
    </location>
</feature>
<dbReference type="KEGG" id="bif:N288_10240"/>
<keyword evidence="8 10" id="KW-0460">Magnesium</keyword>
<comment type="subunit">
    <text evidence="10">Monomer.</text>
</comment>
<evidence type="ECO:0000256" key="10">
    <source>
        <dbReference type="HAMAP-Rule" id="MF_00185"/>
    </source>
</evidence>
<evidence type="ECO:0000256" key="1">
    <source>
        <dbReference type="ARBA" id="ARBA00001946"/>
    </source>
</evidence>
<organism evidence="14 15">
    <name type="scientific">Bacillus infantis NRRL B-14911</name>
    <dbReference type="NCBI Taxonomy" id="1367477"/>
    <lineage>
        <taxon>Bacteria</taxon>
        <taxon>Bacillati</taxon>
        <taxon>Bacillota</taxon>
        <taxon>Bacilli</taxon>
        <taxon>Bacillales</taxon>
        <taxon>Bacillaceae</taxon>
        <taxon>Bacillus</taxon>
    </lineage>
</organism>
<evidence type="ECO:0000256" key="7">
    <source>
        <dbReference type="ARBA" id="ARBA00022840"/>
    </source>
</evidence>
<dbReference type="Pfam" id="PF01715">
    <property type="entry name" value="IPPT"/>
    <property type="match status" value="1"/>
</dbReference>
<dbReference type="Gene3D" id="3.40.50.300">
    <property type="entry name" value="P-loop containing nucleotide triphosphate hydrolases"/>
    <property type="match status" value="1"/>
</dbReference>
<evidence type="ECO:0000256" key="13">
    <source>
        <dbReference type="RuleBase" id="RU003785"/>
    </source>
</evidence>
<evidence type="ECO:0000313" key="14">
    <source>
        <dbReference type="EMBL" id="AGX03964.1"/>
    </source>
</evidence>
<evidence type="ECO:0000313" key="15">
    <source>
        <dbReference type="Proteomes" id="UP000017805"/>
    </source>
</evidence>
<sequence length="333" mass="37824">MAQRMKDKGSVNGLDTKQKLIVLIGPTAVGKTRLSIELAKRFDAEIISGDSMQIYKGMDIGTAKITENEMDGIPHHLIDIKAPNEPFSAAEFQELVRKEIACIASRGKMPMIVGGTGLYIQSVIYDYQFSEAPSDDAFRGELEKRLEAEGAESLFKELCEIDPASAEKMHPNNTRRVIRALEVYHCTGKTMSQYQEQQVPELLYDTSIIGLSMDRKKLYDRINSRVDKMMDDGLLEEVEALHRQGLKDCQSIQAIGYKEVYEYINGRISLEGAVENLKQNSRRYAKRQLTWFRNKMNVEWFDMTYVSDPGLLEKKIAEISAYIEGKLQIKSNT</sequence>
<dbReference type="InterPro" id="IPR039657">
    <property type="entry name" value="Dimethylallyltransferase"/>
</dbReference>
<keyword evidence="7 10" id="KW-0067">ATP-binding</keyword>
<reference evidence="14 15" key="1">
    <citation type="submission" date="2013-07" db="EMBL/GenBank/DDBJ databases">
        <title>Complete genome sequence of Bacillus infantis NRRL B-14911 that has potential to induce cardiac disease by antigenic mimicry.</title>
        <authorList>
            <person name="Massilamany C."/>
            <person name="Smith T.P.L."/>
            <person name="Loy J.D."/>
            <person name="Barletta R."/>
            <person name="Reddy J."/>
        </authorList>
    </citation>
    <scope>NUCLEOTIDE SEQUENCE [LARGE SCALE GENOMIC DNA]</scope>
    <source>
        <strain evidence="14 15">NRRL B-14911</strain>
    </source>
</reference>
<dbReference type="EMBL" id="CP006643">
    <property type="protein sequence ID" value="AGX03964.1"/>
    <property type="molecule type" value="Genomic_DNA"/>
</dbReference>
<dbReference type="SUPFAM" id="SSF52540">
    <property type="entry name" value="P-loop containing nucleoside triphosphate hydrolases"/>
    <property type="match status" value="2"/>
</dbReference>
<feature type="site" description="Interaction with substrate tRNA" evidence="10">
    <location>
        <position position="139"/>
    </location>
</feature>
<keyword evidence="4 10" id="KW-0808">Transferase</keyword>
<dbReference type="STRING" id="1367477.N288_10240"/>
<evidence type="ECO:0000256" key="11">
    <source>
        <dbReference type="RuleBase" id="RU003783"/>
    </source>
</evidence>
<dbReference type="GO" id="GO:0005524">
    <property type="term" value="F:ATP binding"/>
    <property type="evidence" value="ECO:0007669"/>
    <property type="project" value="UniProtKB-UniRule"/>
</dbReference>
<evidence type="ECO:0000256" key="12">
    <source>
        <dbReference type="RuleBase" id="RU003784"/>
    </source>
</evidence>
<feature type="binding site" evidence="10">
    <location>
        <begin position="25"/>
        <end position="32"/>
    </location>
    <ligand>
        <name>ATP</name>
        <dbReference type="ChEBI" id="CHEBI:30616"/>
    </ligand>
</feature>